<dbReference type="SUPFAM" id="SSF51004">
    <property type="entry name" value="C-terminal (heme d1) domain of cytochrome cd1-nitrite reductase"/>
    <property type="match status" value="1"/>
</dbReference>
<dbReference type="PANTHER" id="PTHR47197:SF3">
    <property type="entry name" value="DIHYDRO-HEME D1 DEHYDROGENASE"/>
    <property type="match status" value="1"/>
</dbReference>
<keyword evidence="1" id="KW-0449">Lipoprotein</keyword>
<gene>
    <name evidence="1" type="ORF">GBL_1259</name>
</gene>
<dbReference type="InterPro" id="IPR011048">
    <property type="entry name" value="Haem_d1_sf"/>
</dbReference>
<name>U2X394_GEOKU</name>
<proteinExistence type="predicted"/>
<accession>U2X394</accession>
<dbReference type="PANTHER" id="PTHR47197">
    <property type="entry name" value="PROTEIN NIRF"/>
    <property type="match status" value="1"/>
</dbReference>
<dbReference type="InterPro" id="IPR051200">
    <property type="entry name" value="Host-pathogen_enzymatic-act"/>
</dbReference>
<dbReference type="Gene3D" id="2.130.10.10">
    <property type="entry name" value="YVTN repeat-like/Quinoprotein amine dehydrogenase"/>
    <property type="match status" value="2"/>
</dbReference>
<protein>
    <submittedName>
        <fullName evidence="1">Lipoprotein</fullName>
    </submittedName>
</protein>
<dbReference type="Proteomes" id="UP000016424">
    <property type="component" value="Unassembled WGS sequence"/>
</dbReference>
<comment type="caution">
    <text evidence="1">The sequence shown here is derived from an EMBL/GenBank/DDBJ whole genome shotgun (WGS) entry which is preliminary data.</text>
</comment>
<reference evidence="2" key="1">
    <citation type="journal article" date="2013" name="Genome">
        <title>Draft Genome Sequence of Geobacillus kaustophilus GBlys, a Lysogenic Strain with Bacteriophage phiOH2.</title>
        <authorList>
            <person name="Doi K."/>
            <person name="Mori K."/>
            <person name="Martono H."/>
            <person name="Nagayoshi Y."/>
            <person name="Fujino Y."/>
            <person name="Tashiro K."/>
            <person name="Kuhara S."/>
            <person name="Ohshima T."/>
        </authorList>
    </citation>
    <scope>NUCLEOTIDE SEQUENCE [LARGE SCALE GENOMIC DNA]</scope>
    <source>
        <strain evidence="2">GBlys</strain>
    </source>
</reference>
<dbReference type="EMBL" id="BASG01000007">
    <property type="protein sequence ID" value="GAD13042.1"/>
    <property type="molecule type" value="Genomic_DNA"/>
</dbReference>
<organism evidence="1 2">
    <name type="scientific">Geobacillus kaustophilus GBlys</name>
    <dbReference type="NCBI Taxonomy" id="1337888"/>
    <lineage>
        <taxon>Bacteria</taxon>
        <taxon>Bacillati</taxon>
        <taxon>Bacillota</taxon>
        <taxon>Bacilli</taxon>
        <taxon>Bacillales</taxon>
        <taxon>Anoxybacillaceae</taxon>
        <taxon>Geobacillus</taxon>
        <taxon>Geobacillus thermoleovorans group</taxon>
    </lineage>
</organism>
<evidence type="ECO:0000313" key="1">
    <source>
        <dbReference type="EMBL" id="GAD13042.1"/>
    </source>
</evidence>
<dbReference type="InterPro" id="IPR015943">
    <property type="entry name" value="WD40/YVTN_repeat-like_dom_sf"/>
</dbReference>
<sequence>MYNEDRNERAKEKNEMKRASVWMLLCCFFLLSGCANPSFPPVADSLSVVISLDVKAETVTFLNAENGGKIARWNINEPFQGGALSSDGRTLLLYGWDLDGVYRYDLATGKLLGEWKIGSGIVSAAPSPDGRTWFFGDSTHHAVRVVSRDGKEIARLSVGRSPMTLLVNRQETELYAIDFQDGRAFVIDTSRLRVIRSFSVPKMALGGLMRERQGELWVGGHGSGNKVEKNVHVYSLQDGRLLRTIAAPVMPVDFVETGRGVFVLSHGSNTIYQFSKEGKQLASASVGANPFAMEAAGSRLYIASYDSDEIIVVDEAMLRPLARWKTGDGPLQLFIREGRT</sequence>
<evidence type="ECO:0000313" key="2">
    <source>
        <dbReference type="Proteomes" id="UP000016424"/>
    </source>
</evidence>
<dbReference type="AlphaFoldDB" id="U2X394"/>
<dbReference type="PROSITE" id="PS51257">
    <property type="entry name" value="PROKAR_LIPOPROTEIN"/>
    <property type="match status" value="1"/>
</dbReference>